<feature type="signal peptide" evidence="2">
    <location>
        <begin position="1"/>
        <end position="25"/>
    </location>
</feature>
<evidence type="ECO:0000256" key="2">
    <source>
        <dbReference type="SAM" id="SignalP"/>
    </source>
</evidence>
<dbReference type="InterPro" id="IPR002048">
    <property type="entry name" value="EF_hand_dom"/>
</dbReference>
<evidence type="ECO:0000256" key="1">
    <source>
        <dbReference type="ARBA" id="ARBA00022837"/>
    </source>
</evidence>
<evidence type="ECO:0000259" key="3">
    <source>
        <dbReference type="PROSITE" id="PS50222"/>
    </source>
</evidence>
<accession>W7TQA2</accession>
<dbReference type="PROSITE" id="PS51257">
    <property type="entry name" value="PROKAR_LIPOPROTEIN"/>
    <property type="match status" value="1"/>
</dbReference>
<dbReference type="EMBL" id="AZIL01000173">
    <property type="protein sequence ID" value="EWM29300.1"/>
    <property type="molecule type" value="Genomic_DNA"/>
</dbReference>
<name>W7TQA2_9STRA</name>
<dbReference type="OrthoDB" id="293868at2759"/>
<protein>
    <submittedName>
        <fullName evidence="4">EF-Hand 1, calcium-binding site</fullName>
    </submittedName>
</protein>
<dbReference type="PROSITE" id="PS00018">
    <property type="entry name" value="EF_HAND_1"/>
    <property type="match status" value="2"/>
</dbReference>
<evidence type="ECO:0000313" key="5">
    <source>
        <dbReference type="Proteomes" id="UP000019335"/>
    </source>
</evidence>
<gene>
    <name evidence="4" type="ORF">Naga_100152g9</name>
</gene>
<sequence length="228" mass="26083">MRGCWSIASLTPVLLVACLAESVKAQVYEQQQYQQQRPRPEFRDIGRKDSGRFWGMMKTGAVGALASWSFGQLYYRWQAKRLKQAHQKKSDKLIASYQQRKEAIVAQFGEAYQALEVNADYVDSLIAQLEGILQHPETDPNKRKVAEFKLPDANNDNKISRAEFEAYLRSYFAAHPELADVEYPSFDDFDLDGSGLVSFAEWKQFIEELEKKQLEEERLAGGAKGSRM</sequence>
<feature type="chain" id="PRO_5004903776" evidence="2">
    <location>
        <begin position="26"/>
        <end position="228"/>
    </location>
</feature>
<organism evidence="4 5">
    <name type="scientific">Nannochloropsis gaditana</name>
    <dbReference type="NCBI Taxonomy" id="72520"/>
    <lineage>
        <taxon>Eukaryota</taxon>
        <taxon>Sar</taxon>
        <taxon>Stramenopiles</taxon>
        <taxon>Ochrophyta</taxon>
        <taxon>Eustigmatophyceae</taxon>
        <taxon>Eustigmatales</taxon>
        <taxon>Monodopsidaceae</taxon>
        <taxon>Nannochloropsis</taxon>
    </lineage>
</organism>
<reference evidence="4 5" key="1">
    <citation type="journal article" date="2014" name="Mol. Plant">
        <title>Chromosome Scale Genome Assembly and Transcriptome Profiling of Nannochloropsis gaditana in Nitrogen Depletion.</title>
        <authorList>
            <person name="Corteggiani Carpinelli E."/>
            <person name="Telatin A."/>
            <person name="Vitulo N."/>
            <person name="Forcato C."/>
            <person name="D'Angelo M."/>
            <person name="Schiavon R."/>
            <person name="Vezzi A."/>
            <person name="Giacometti G.M."/>
            <person name="Morosinotto T."/>
            <person name="Valle G."/>
        </authorList>
    </citation>
    <scope>NUCLEOTIDE SEQUENCE [LARGE SCALE GENOMIC DNA]</scope>
    <source>
        <strain evidence="4 5">B-31</strain>
    </source>
</reference>
<dbReference type="SUPFAM" id="SSF47473">
    <property type="entry name" value="EF-hand"/>
    <property type="match status" value="1"/>
</dbReference>
<proteinExistence type="predicted"/>
<keyword evidence="2" id="KW-0732">Signal</keyword>
<keyword evidence="1" id="KW-0106">Calcium</keyword>
<dbReference type="PROSITE" id="PS50222">
    <property type="entry name" value="EF_HAND_2"/>
    <property type="match status" value="1"/>
</dbReference>
<feature type="domain" description="EF-hand" evidence="3">
    <location>
        <begin position="186"/>
        <end position="212"/>
    </location>
</feature>
<dbReference type="Gene3D" id="1.10.238.10">
    <property type="entry name" value="EF-hand"/>
    <property type="match status" value="1"/>
</dbReference>
<dbReference type="Proteomes" id="UP000019335">
    <property type="component" value="Chromosome 3"/>
</dbReference>
<dbReference type="GO" id="GO:0005509">
    <property type="term" value="F:calcium ion binding"/>
    <property type="evidence" value="ECO:0007669"/>
    <property type="project" value="InterPro"/>
</dbReference>
<dbReference type="InterPro" id="IPR011992">
    <property type="entry name" value="EF-hand-dom_pair"/>
</dbReference>
<dbReference type="CDD" id="cd00051">
    <property type="entry name" value="EFh"/>
    <property type="match status" value="1"/>
</dbReference>
<dbReference type="AlphaFoldDB" id="W7TQA2"/>
<dbReference type="Pfam" id="PF13202">
    <property type="entry name" value="EF-hand_5"/>
    <property type="match status" value="2"/>
</dbReference>
<dbReference type="InterPro" id="IPR018247">
    <property type="entry name" value="EF_Hand_1_Ca_BS"/>
</dbReference>
<comment type="caution">
    <text evidence="4">The sequence shown here is derived from an EMBL/GenBank/DDBJ whole genome shotgun (WGS) entry which is preliminary data.</text>
</comment>
<evidence type="ECO:0000313" key="4">
    <source>
        <dbReference type="EMBL" id="EWM29300.1"/>
    </source>
</evidence>
<keyword evidence="5" id="KW-1185">Reference proteome</keyword>